<evidence type="ECO:0000256" key="7">
    <source>
        <dbReference type="ARBA" id="ARBA00023034"/>
    </source>
</evidence>
<dbReference type="GO" id="GO:0015031">
    <property type="term" value="P:protein transport"/>
    <property type="evidence" value="ECO:0007669"/>
    <property type="project" value="UniProtKB-KW"/>
</dbReference>
<keyword evidence="4 9" id="KW-0256">Endoplasmic reticulum</keyword>
<keyword evidence="6 9" id="KW-1133">Transmembrane helix</keyword>
<comment type="caution">
    <text evidence="11">The sequence shown here is derived from an EMBL/GenBank/DDBJ whole genome shotgun (WGS) entry which is preliminary data.</text>
</comment>
<comment type="subcellular location">
    <subcellularLocation>
        <location evidence="9">Endoplasmic reticulum membrane</location>
        <topology evidence="9">Multi-pass membrane protein</topology>
    </subcellularLocation>
    <subcellularLocation>
        <location evidence="9">Golgi apparatus membrane</location>
        <topology evidence="9">Multi-pass membrane protein</topology>
    </subcellularLocation>
</comment>
<keyword evidence="3 9" id="KW-0812">Transmembrane</keyword>
<name>A0AAV5RAN5_PICKL</name>
<evidence type="ECO:0000256" key="8">
    <source>
        <dbReference type="ARBA" id="ARBA00023136"/>
    </source>
</evidence>
<comment type="function">
    <text evidence="9">Has a role in transport between endoplasmic reticulum and Golgi.</text>
</comment>
<dbReference type="Proteomes" id="UP001378960">
    <property type="component" value="Unassembled WGS sequence"/>
</dbReference>
<keyword evidence="7 9" id="KW-0333">Golgi apparatus</keyword>
<gene>
    <name evidence="11" type="ORF">DAPK24_044610</name>
</gene>
<dbReference type="GO" id="GO:0005789">
    <property type="term" value="C:endoplasmic reticulum membrane"/>
    <property type="evidence" value="ECO:0007669"/>
    <property type="project" value="UniProtKB-SubCell"/>
</dbReference>
<dbReference type="PANTHER" id="PTHR14083:SF0">
    <property type="entry name" value="YIP1D-INTERACTING FACTOR 1, ISOFORM C"/>
    <property type="match status" value="1"/>
</dbReference>
<keyword evidence="2 9" id="KW-0813">Transport</keyword>
<feature type="transmembrane region" description="Helical" evidence="9">
    <location>
        <begin position="193"/>
        <end position="209"/>
    </location>
</feature>
<dbReference type="GO" id="GO:0006888">
    <property type="term" value="P:endoplasmic reticulum to Golgi vesicle-mediated transport"/>
    <property type="evidence" value="ECO:0007669"/>
    <property type="project" value="UniProtKB-UniRule"/>
</dbReference>
<evidence type="ECO:0000256" key="2">
    <source>
        <dbReference type="ARBA" id="ARBA00022448"/>
    </source>
</evidence>
<keyword evidence="5 9" id="KW-0653">Protein transport</keyword>
<reference evidence="11 12" key="1">
    <citation type="journal article" date="2023" name="Elife">
        <title>Identification of key yeast species and microbe-microbe interactions impacting larval growth of Drosophila in the wild.</title>
        <authorList>
            <person name="Mure A."/>
            <person name="Sugiura Y."/>
            <person name="Maeda R."/>
            <person name="Honda K."/>
            <person name="Sakurai N."/>
            <person name="Takahashi Y."/>
            <person name="Watada M."/>
            <person name="Katoh T."/>
            <person name="Gotoh A."/>
            <person name="Gotoh Y."/>
            <person name="Taniguchi I."/>
            <person name="Nakamura K."/>
            <person name="Hayashi T."/>
            <person name="Katayama T."/>
            <person name="Uemura T."/>
            <person name="Hattori Y."/>
        </authorList>
    </citation>
    <scope>NUCLEOTIDE SEQUENCE [LARGE SCALE GENOMIC DNA]</scope>
    <source>
        <strain evidence="11 12">PK-24</strain>
    </source>
</reference>
<evidence type="ECO:0000256" key="5">
    <source>
        <dbReference type="ARBA" id="ARBA00022927"/>
    </source>
</evidence>
<feature type="transmembrane region" description="Helical" evidence="9">
    <location>
        <begin position="230"/>
        <end position="247"/>
    </location>
</feature>
<protein>
    <recommendedName>
        <fullName evidence="9">Protein YIF1</fullName>
    </recommendedName>
</protein>
<dbReference type="GO" id="GO:0000139">
    <property type="term" value="C:Golgi membrane"/>
    <property type="evidence" value="ECO:0007669"/>
    <property type="project" value="UniProtKB-SubCell"/>
</dbReference>
<proteinExistence type="inferred from homology"/>
<feature type="transmembrane region" description="Helical" evidence="9">
    <location>
        <begin position="288"/>
        <end position="309"/>
    </location>
</feature>
<evidence type="ECO:0000256" key="9">
    <source>
        <dbReference type="RuleBase" id="RU368073"/>
    </source>
</evidence>
<dbReference type="Pfam" id="PF03878">
    <property type="entry name" value="YIF1"/>
    <property type="match status" value="1"/>
</dbReference>
<evidence type="ECO:0000256" key="1">
    <source>
        <dbReference type="ARBA" id="ARBA00009727"/>
    </source>
</evidence>
<keyword evidence="12" id="KW-1185">Reference proteome</keyword>
<organism evidence="11 12">
    <name type="scientific">Pichia kluyveri</name>
    <name type="common">Yeast</name>
    <dbReference type="NCBI Taxonomy" id="36015"/>
    <lineage>
        <taxon>Eukaryota</taxon>
        <taxon>Fungi</taxon>
        <taxon>Dikarya</taxon>
        <taxon>Ascomycota</taxon>
        <taxon>Saccharomycotina</taxon>
        <taxon>Pichiomycetes</taxon>
        <taxon>Pichiales</taxon>
        <taxon>Pichiaceae</taxon>
        <taxon>Pichia</taxon>
    </lineage>
</organism>
<feature type="transmembrane region" description="Helical" evidence="9">
    <location>
        <begin position="259"/>
        <end position="276"/>
    </location>
</feature>
<feature type="compositionally biased region" description="Low complexity" evidence="10">
    <location>
        <begin position="27"/>
        <end position="72"/>
    </location>
</feature>
<evidence type="ECO:0000256" key="6">
    <source>
        <dbReference type="ARBA" id="ARBA00022989"/>
    </source>
</evidence>
<dbReference type="AlphaFoldDB" id="A0AAV5RAN5"/>
<comment type="similarity">
    <text evidence="1 9">Belongs to the YIF1 family.</text>
</comment>
<sequence length="342" mass="38366">MYNPYHTQANDDIAGNAQPIGQNQYENHYQQQQQPQHRGTHNQQFNTNNINSNQFGNPNGNPYNQGQAAGQQPVGGNGFRSNNNFMGGVSGGMNSFFNDPASQMGLQFSQSAFNASQQYMQNNLQQIVGNEDIKYYFKVSNAYVLKKLLLIVFPYRNKSWIRQTLNSNGNNNGNVAQGDIYATPIDDVNAPDLYIPSMAFLSYILLWALDAGMRGDFHPEMLGYATTRTLAFYMMDVVLLRTSFYILGIGSKNSKLWDLVSYTGYKFVPILLLLIIEITSGNSVVIRYLGLALLVFSHGFFMMRSLRYVVLPGGGSGESRIKLQCLFAYCFAIQGVFIWLLS</sequence>
<dbReference type="GO" id="GO:0030134">
    <property type="term" value="C:COPII-coated ER to Golgi transport vesicle"/>
    <property type="evidence" value="ECO:0007669"/>
    <property type="project" value="TreeGrafter"/>
</dbReference>
<feature type="region of interest" description="Disordered" evidence="10">
    <location>
        <begin position="27"/>
        <end position="83"/>
    </location>
</feature>
<evidence type="ECO:0000256" key="4">
    <source>
        <dbReference type="ARBA" id="ARBA00022824"/>
    </source>
</evidence>
<accession>A0AAV5RAN5</accession>
<keyword evidence="8 9" id="KW-0472">Membrane</keyword>
<dbReference type="EMBL" id="BTGB01000009">
    <property type="protein sequence ID" value="GMM47863.1"/>
    <property type="molecule type" value="Genomic_DNA"/>
</dbReference>
<evidence type="ECO:0000313" key="11">
    <source>
        <dbReference type="EMBL" id="GMM47863.1"/>
    </source>
</evidence>
<feature type="transmembrane region" description="Helical" evidence="9">
    <location>
        <begin position="321"/>
        <end position="341"/>
    </location>
</feature>
<evidence type="ECO:0000313" key="12">
    <source>
        <dbReference type="Proteomes" id="UP001378960"/>
    </source>
</evidence>
<dbReference type="InterPro" id="IPR005578">
    <property type="entry name" value="Yif1_fam"/>
</dbReference>
<dbReference type="GO" id="GO:0005793">
    <property type="term" value="C:endoplasmic reticulum-Golgi intermediate compartment"/>
    <property type="evidence" value="ECO:0007669"/>
    <property type="project" value="UniProtKB-UniRule"/>
</dbReference>
<evidence type="ECO:0000256" key="3">
    <source>
        <dbReference type="ARBA" id="ARBA00022692"/>
    </source>
</evidence>
<evidence type="ECO:0000256" key="10">
    <source>
        <dbReference type="SAM" id="MobiDB-lite"/>
    </source>
</evidence>
<dbReference type="PANTHER" id="PTHR14083">
    <property type="entry name" value="YIP1 INTERACTING FACTOR HOMOLOG YIF1 PROTEIN"/>
    <property type="match status" value="1"/>
</dbReference>